<dbReference type="InterPro" id="IPR010664">
    <property type="entry name" value="LipoPS_assembly_LptC-rel"/>
</dbReference>
<name>A0ABV8V6R2_9GAMM</name>
<dbReference type="NCBIfam" id="TIGR04409">
    <property type="entry name" value="LptC_YrbK"/>
    <property type="match status" value="1"/>
</dbReference>
<dbReference type="InterPro" id="IPR026265">
    <property type="entry name" value="LptC"/>
</dbReference>
<sequence>MAILKKLLPIIIAIMVVVYLFSVDNPSSRLFDKGSAKDQQMAPAFFITNFISKQYDVSGSLSQHITGARADHFQPKGKASDQDYTLIETIEAQIFTHNTRPWHITADQGRATEKGQQVELIGNVHLWQEDPVKGITELFTDRMIYFTKRQIADTDQPVKIITPTGTTTAVGLTADMKAQTLTLKHKVRGTHAPY</sequence>
<evidence type="ECO:0000256" key="3">
    <source>
        <dbReference type="ARBA" id="ARBA00022692"/>
    </source>
</evidence>
<feature type="transmembrane region" description="Helical" evidence="6">
    <location>
        <begin position="7"/>
        <end position="23"/>
    </location>
</feature>
<gene>
    <name evidence="6 7" type="primary">lptC</name>
    <name evidence="7" type="ORF">ACFOX3_14745</name>
</gene>
<reference evidence="8" key="1">
    <citation type="journal article" date="2019" name="Int. J. Syst. Evol. Microbiol.">
        <title>The Global Catalogue of Microorganisms (GCM) 10K type strain sequencing project: providing services to taxonomists for standard genome sequencing and annotation.</title>
        <authorList>
            <consortium name="The Broad Institute Genomics Platform"/>
            <consortium name="The Broad Institute Genome Sequencing Center for Infectious Disease"/>
            <person name="Wu L."/>
            <person name="Ma J."/>
        </authorList>
    </citation>
    <scope>NUCLEOTIDE SEQUENCE [LARGE SCALE GENOMIC DNA]</scope>
    <source>
        <strain evidence="8">CECT 8570</strain>
    </source>
</reference>
<comment type="caution">
    <text evidence="7">The sequence shown here is derived from an EMBL/GenBank/DDBJ whole genome shotgun (WGS) entry which is preliminary data.</text>
</comment>
<keyword evidence="3 6" id="KW-0812">Transmembrane</keyword>
<accession>A0ABV8V6R2</accession>
<keyword evidence="5 6" id="KW-0472">Membrane</keyword>
<evidence type="ECO:0000256" key="6">
    <source>
        <dbReference type="HAMAP-Rule" id="MF_01915"/>
    </source>
</evidence>
<dbReference type="RefSeq" id="WP_290261489.1">
    <property type="nucleotide sequence ID" value="NZ_JAUFQG010000004.1"/>
</dbReference>
<comment type="similarity">
    <text evidence="6">Belongs to the LptC family.</text>
</comment>
<dbReference type="InterPro" id="IPR052363">
    <property type="entry name" value="LPS_export_LptC"/>
</dbReference>
<evidence type="ECO:0000256" key="2">
    <source>
        <dbReference type="ARBA" id="ARBA00022519"/>
    </source>
</evidence>
<comment type="subcellular location">
    <subcellularLocation>
        <location evidence="6">Cell inner membrane</location>
        <topology evidence="6">Single-pass membrane protein</topology>
    </subcellularLocation>
</comment>
<dbReference type="Gene3D" id="2.60.450.10">
    <property type="entry name" value="Lipopolysaccharide (LPS) transport protein A like domain"/>
    <property type="match status" value="1"/>
</dbReference>
<protein>
    <recommendedName>
        <fullName evidence="6">Lipopolysaccharide export system protein LptC</fullName>
    </recommendedName>
</protein>
<dbReference type="HAMAP" id="MF_01915">
    <property type="entry name" value="LPS_assembly_LptC"/>
    <property type="match status" value="1"/>
</dbReference>
<dbReference type="Pfam" id="PF06835">
    <property type="entry name" value="LptC"/>
    <property type="match status" value="1"/>
</dbReference>
<evidence type="ECO:0000256" key="5">
    <source>
        <dbReference type="ARBA" id="ARBA00023136"/>
    </source>
</evidence>
<comment type="function">
    <text evidence="6">Involved in the assembly of lipopolysaccharide (LPS). Required for the translocation of LPS from the inner membrane to the outer membrane. Facilitates the transfer of LPS from the inner membrane to the periplasmic protein LptA. Could be a docking site for LptA.</text>
</comment>
<keyword evidence="1 6" id="KW-1003">Cell membrane</keyword>
<evidence type="ECO:0000313" key="8">
    <source>
        <dbReference type="Proteomes" id="UP001595840"/>
    </source>
</evidence>
<evidence type="ECO:0000256" key="1">
    <source>
        <dbReference type="ARBA" id="ARBA00022475"/>
    </source>
</evidence>
<dbReference type="PANTHER" id="PTHR37481">
    <property type="entry name" value="LIPOPOLYSACCHARIDE EXPORT SYSTEM PROTEIN LPTC"/>
    <property type="match status" value="1"/>
</dbReference>
<proteinExistence type="inferred from homology"/>
<organism evidence="7 8">
    <name type="scientific">Simiduia curdlanivorans</name>
    <dbReference type="NCBI Taxonomy" id="1492769"/>
    <lineage>
        <taxon>Bacteria</taxon>
        <taxon>Pseudomonadati</taxon>
        <taxon>Pseudomonadota</taxon>
        <taxon>Gammaproteobacteria</taxon>
        <taxon>Cellvibrionales</taxon>
        <taxon>Cellvibrionaceae</taxon>
        <taxon>Simiduia</taxon>
    </lineage>
</organism>
<keyword evidence="2 6" id="KW-0997">Cell inner membrane</keyword>
<dbReference type="Proteomes" id="UP001595840">
    <property type="component" value="Unassembled WGS sequence"/>
</dbReference>
<evidence type="ECO:0000313" key="7">
    <source>
        <dbReference type="EMBL" id="MFC4363571.1"/>
    </source>
</evidence>
<dbReference type="PANTHER" id="PTHR37481:SF1">
    <property type="entry name" value="LIPOPOLYSACCHARIDE EXPORT SYSTEM PROTEIN LPTC"/>
    <property type="match status" value="1"/>
</dbReference>
<evidence type="ECO:0000256" key="4">
    <source>
        <dbReference type="ARBA" id="ARBA00022989"/>
    </source>
</evidence>
<keyword evidence="8" id="KW-1185">Reference proteome</keyword>
<keyword evidence="4 6" id="KW-1133">Transmembrane helix</keyword>
<comment type="subunit">
    <text evidence="6">Component of the lipopolysaccharide transport and assembly complex. Interacts with LptA and the LptBFG transporter complex.</text>
</comment>
<dbReference type="EMBL" id="JBHSCX010000020">
    <property type="protein sequence ID" value="MFC4363571.1"/>
    <property type="molecule type" value="Genomic_DNA"/>
</dbReference>